<keyword evidence="3" id="KW-1185">Reference proteome</keyword>
<feature type="region of interest" description="Disordered" evidence="1">
    <location>
        <begin position="57"/>
        <end position="86"/>
    </location>
</feature>
<protein>
    <submittedName>
        <fullName evidence="2">Uncharacterized protein</fullName>
    </submittedName>
</protein>
<comment type="caution">
    <text evidence="2">The sequence shown here is derived from an EMBL/GenBank/DDBJ whole genome shotgun (WGS) entry which is preliminary data.</text>
</comment>
<evidence type="ECO:0000313" key="2">
    <source>
        <dbReference type="EMBL" id="KAL3387410.1"/>
    </source>
</evidence>
<sequence>MKAHKSRNGLSYNHASSTEEEIRNKNGQIGALVAPIQVYVKQPSSAGAFTQTLLHGTRKLARPSSSSSSRRGGGGGGIIITRGGRARDSTAQSTWLLRSIRARANSVLATNSIKLERAAHCRATLYFLSFLLSRKLRARRPYFYTCSRLQYSNYYLRVSRGQRLMIITYLLDFSTALSNLHFITLNFTYFESFHPKFIGQCKRCKN</sequence>
<accession>A0ABD2W2X2</accession>
<reference evidence="2 3" key="1">
    <citation type="journal article" date="2024" name="bioRxiv">
        <title>A reference genome for Trichogramma kaykai: A tiny desert-dwelling parasitoid wasp with competing sex-ratio distorters.</title>
        <authorList>
            <person name="Culotta J."/>
            <person name="Lindsey A.R."/>
        </authorList>
    </citation>
    <scope>NUCLEOTIDE SEQUENCE [LARGE SCALE GENOMIC DNA]</scope>
    <source>
        <strain evidence="2 3">KSX58</strain>
    </source>
</reference>
<dbReference type="Proteomes" id="UP001627154">
    <property type="component" value="Unassembled WGS sequence"/>
</dbReference>
<evidence type="ECO:0000313" key="3">
    <source>
        <dbReference type="Proteomes" id="UP001627154"/>
    </source>
</evidence>
<proteinExistence type="predicted"/>
<dbReference type="AlphaFoldDB" id="A0ABD2W2X2"/>
<name>A0ABD2W2X2_9HYME</name>
<organism evidence="2 3">
    <name type="scientific">Trichogramma kaykai</name>
    <dbReference type="NCBI Taxonomy" id="54128"/>
    <lineage>
        <taxon>Eukaryota</taxon>
        <taxon>Metazoa</taxon>
        <taxon>Ecdysozoa</taxon>
        <taxon>Arthropoda</taxon>
        <taxon>Hexapoda</taxon>
        <taxon>Insecta</taxon>
        <taxon>Pterygota</taxon>
        <taxon>Neoptera</taxon>
        <taxon>Endopterygota</taxon>
        <taxon>Hymenoptera</taxon>
        <taxon>Apocrita</taxon>
        <taxon>Proctotrupomorpha</taxon>
        <taxon>Chalcidoidea</taxon>
        <taxon>Trichogrammatidae</taxon>
        <taxon>Trichogramma</taxon>
    </lineage>
</organism>
<feature type="region of interest" description="Disordered" evidence="1">
    <location>
        <begin position="1"/>
        <end position="21"/>
    </location>
</feature>
<gene>
    <name evidence="2" type="ORF">TKK_017343</name>
</gene>
<evidence type="ECO:0000256" key="1">
    <source>
        <dbReference type="SAM" id="MobiDB-lite"/>
    </source>
</evidence>
<dbReference type="EMBL" id="JBJJXI010000137">
    <property type="protein sequence ID" value="KAL3387410.1"/>
    <property type="molecule type" value="Genomic_DNA"/>
</dbReference>